<dbReference type="EMBL" id="JANUXX010000001">
    <property type="protein sequence ID" value="MCS4487583.1"/>
    <property type="molecule type" value="Genomic_DNA"/>
</dbReference>
<evidence type="ECO:0008006" key="3">
    <source>
        <dbReference type="Google" id="ProtNLM"/>
    </source>
</evidence>
<name>A0ABT2F534_9STRE</name>
<protein>
    <recommendedName>
        <fullName evidence="3">McrBC 5-methylcytosine restriction system component</fullName>
    </recommendedName>
</protein>
<evidence type="ECO:0000313" key="1">
    <source>
        <dbReference type="EMBL" id="MCS4487583.1"/>
    </source>
</evidence>
<dbReference type="PANTHER" id="PTHR38733:SF1">
    <property type="entry name" value="TYPE IV METHYL-DIRECTED RESTRICTION ENZYME ECOKMCRBC"/>
    <property type="match status" value="1"/>
</dbReference>
<comment type="caution">
    <text evidence="1">The sequence shown here is derived from an EMBL/GenBank/DDBJ whole genome shotgun (WGS) entry which is preliminary data.</text>
</comment>
<accession>A0ABT2F534</accession>
<reference evidence="1 2" key="1">
    <citation type="journal article" date="2023" name="Int. J. Syst. Evol. Microbiol.">
        <title>Streptococcus sciuri sp. nov., Staphylococcus marylandisciuri sp. nov. and Staphylococcus americanisciuri sp. nov., isolated from faeces of eastern grey squirrel (Sciurus carolinensis).</title>
        <authorList>
            <person name="Volokhov D.V."/>
            <person name="Zagorodnyaya T.A."/>
            <person name="Furtak V.A."/>
            <person name="Nattanmai G."/>
            <person name="Randall L."/>
            <person name="Jose S."/>
            <person name="Gao Y."/>
            <person name="Eisenberg T."/>
            <person name="Delmonte P."/>
            <person name="Blom J."/>
            <person name="Mitchell K.K."/>
        </authorList>
    </citation>
    <scope>NUCLEOTIDE SEQUENCE [LARGE SCALE GENOMIC DNA]</scope>
    <source>
        <strain evidence="1 2">SQ9-PEA</strain>
    </source>
</reference>
<dbReference type="PANTHER" id="PTHR38733">
    <property type="entry name" value="PROTEIN MCRC"/>
    <property type="match status" value="1"/>
</dbReference>
<sequence>MKTLRVEDNTSWPKDKFVPVTGIVERVADKTLEQLEKEGIFVFPELVKNAEDITKDQIIIKSVDNRYKLNNVMGFLGYGDERLIIGSRFSSDKQDYFLQYMLKKVMDFPNVLDWNTNATQENHLFSLLLFLFPYYLKIAMRKGSIKTYICNKYNDANIKGTIDIPRHIKENTPFIGNVSYNEREFSYDNYLMELIRHTIEFIKRKSCGETLLRTVKVEIKAVVAATKEYTPQNKKKIIQINKKQPIVHAFYHEYRLLQRLCILILQYEKHQIGCGKRQVHGILFDGAWLWEEYINSVIKDYFYHPMNKSKKGAQQLFSSIKDSKNNENKMIGLVYPDFISKKVKNRIVADAKYKPIENIGNRDYLQVLAYMFRFDASKGYFVYPDKNKGSDAQLKMNQGTSYQNNVMPHEEDITVIKCGLTIPKVATSYDDFVFQITASEKELLDKLIE</sequence>
<evidence type="ECO:0000313" key="2">
    <source>
        <dbReference type="Proteomes" id="UP001206548"/>
    </source>
</evidence>
<organism evidence="1 2">
    <name type="scientific">Streptococcus sciuri</name>
    <dbReference type="NCBI Taxonomy" id="2973939"/>
    <lineage>
        <taxon>Bacteria</taxon>
        <taxon>Bacillati</taxon>
        <taxon>Bacillota</taxon>
        <taxon>Bacilli</taxon>
        <taxon>Lactobacillales</taxon>
        <taxon>Streptococcaceae</taxon>
        <taxon>Streptococcus</taxon>
    </lineage>
</organism>
<gene>
    <name evidence="1" type="ORF">NXS10_01135</name>
</gene>
<dbReference type="Pfam" id="PF10117">
    <property type="entry name" value="McrBC"/>
    <property type="match status" value="1"/>
</dbReference>
<dbReference type="RefSeq" id="WP_259136744.1">
    <property type="nucleotide sequence ID" value="NZ_JANUXX010000001.1"/>
</dbReference>
<dbReference type="Proteomes" id="UP001206548">
    <property type="component" value="Unassembled WGS sequence"/>
</dbReference>
<dbReference type="InterPro" id="IPR019292">
    <property type="entry name" value="McrC"/>
</dbReference>
<proteinExistence type="predicted"/>
<keyword evidence="2" id="KW-1185">Reference proteome</keyword>